<dbReference type="Gene3D" id="3.40.50.80">
    <property type="entry name" value="Nucleotide-binding domain of ferredoxin-NADP reductase (FNR) module"/>
    <property type="match status" value="1"/>
</dbReference>
<dbReference type="Pfam" id="PF00175">
    <property type="entry name" value="NAD_binding_1"/>
    <property type="match status" value="1"/>
</dbReference>
<evidence type="ECO:0000256" key="5">
    <source>
        <dbReference type="ARBA" id="ARBA00022827"/>
    </source>
</evidence>
<gene>
    <name evidence="11" type="ORF">SAMN05443575_2152</name>
</gene>
<dbReference type="InterPro" id="IPR050415">
    <property type="entry name" value="MRET"/>
</dbReference>
<reference evidence="11 12" key="1">
    <citation type="submission" date="2016-11" db="EMBL/GenBank/DDBJ databases">
        <authorList>
            <person name="Jaros S."/>
            <person name="Januszkiewicz K."/>
            <person name="Wedrychowicz H."/>
        </authorList>
    </citation>
    <scope>NUCLEOTIDE SEQUENCE [LARGE SCALE GENOMIC DNA]</scope>
    <source>
        <strain evidence="11 12">DSM 45627</strain>
    </source>
</reference>
<keyword evidence="5" id="KW-0274">FAD</keyword>
<dbReference type="SUPFAM" id="SSF54292">
    <property type="entry name" value="2Fe-2S ferredoxin-like"/>
    <property type="match status" value="1"/>
</dbReference>
<keyword evidence="3" id="KW-0001">2Fe-2S</keyword>
<dbReference type="InterPro" id="IPR017938">
    <property type="entry name" value="Riboflavin_synthase-like_b-brl"/>
</dbReference>
<accession>A0A1M5KGY3</accession>
<name>A0A1M5KGY3_9ACTN</name>
<evidence type="ECO:0000256" key="8">
    <source>
        <dbReference type="ARBA" id="ARBA00023014"/>
    </source>
</evidence>
<dbReference type="InterPro" id="IPR001433">
    <property type="entry name" value="OxRdtase_FAD/NAD-bd"/>
</dbReference>
<dbReference type="Pfam" id="PF00111">
    <property type="entry name" value="Fer2"/>
    <property type="match status" value="1"/>
</dbReference>
<sequence>MTDRKSAEHDDGSPMVETGATPKVSFVRRQVSRIGRVLTSPLLPDDYFALVRPTWSTRELTGTIVRTQQEAGGATTVVVKPNFVVEPHLSGQYLRIGLEIDGIRHWRAYSITSDPDHPDGLLSVTVKDTEGGTVSPVFNGRVRAGQRVYLGDIEGEFTLPDPLPEQLLFVSAGSGITPIMSMLRELDRRDRMGREGEVVHVHSSRTKDEMIFGTMLRDLADRREGYRLIEVHTEHEDRLGADDLDRHCPDWRERHTFLSGPRELIDAVEERFEAEDVVDRLHTERFQPVIGNGGGDGSGGTVHYRVSDAQGECGPGVSILVGGEEAGVDLAFGCRMGICHTCVGRLQDGAVRDIRTGNVENANGQMIRVCINAPEGHVEIDL</sequence>
<evidence type="ECO:0000256" key="3">
    <source>
        <dbReference type="ARBA" id="ARBA00022714"/>
    </source>
</evidence>
<evidence type="ECO:0000313" key="11">
    <source>
        <dbReference type="EMBL" id="SHG52011.1"/>
    </source>
</evidence>
<evidence type="ECO:0000256" key="4">
    <source>
        <dbReference type="ARBA" id="ARBA00022723"/>
    </source>
</evidence>
<dbReference type="Proteomes" id="UP000186132">
    <property type="component" value="Unassembled WGS sequence"/>
</dbReference>
<dbReference type="InterPro" id="IPR036010">
    <property type="entry name" value="2Fe-2S_ferredoxin-like_sf"/>
</dbReference>
<dbReference type="GO" id="GO:0016491">
    <property type="term" value="F:oxidoreductase activity"/>
    <property type="evidence" value="ECO:0007669"/>
    <property type="project" value="UniProtKB-KW"/>
</dbReference>
<dbReference type="STRING" id="1206085.SAMN05443575_2152"/>
<dbReference type="InterPro" id="IPR017927">
    <property type="entry name" value="FAD-bd_FR_type"/>
</dbReference>
<dbReference type="Gene3D" id="2.40.30.10">
    <property type="entry name" value="Translation factors"/>
    <property type="match status" value="1"/>
</dbReference>
<evidence type="ECO:0000256" key="7">
    <source>
        <dbReference type="ARBA" id="ARBA00023004"/>
    </source>
</evidence>
<dbReference type="InterPro" id="IPR008333">
    <property type="entry name" value="Cbr1-like_FAD-bd_dom"/>
</dbReference>
<keyword evidence="2" id="KW-0285">Flavoprotein</keyword>
<dbReference type="PANTHER" id="PTHR47354:SF6">
    <property type="entry name" value="NADH OXIDOREDUCTASE HCR"/>
    <property type="match status" value="1"/>
</dbReference>
<keyword evidence="7" id="KW-0408">Iron</keyword>
<feature type="region of interest" description="Disordered" evidence="9">
    <location>
        <begin position="1"/>
        <end position="20"/>
    </location>
</feature>
<dbReference type="EMBL" id="FQVU01000003">
    <property type="protein sequence ID" value="SHG52011.1"/>
    <property type="molecule type" value="Genomic_DNA"/>
</dbReference>
<dbReference type="PROSITE" id="PS51384">
    <property type="entry name" value="FAD_FR"/>
    <property type="match status" value="1"/>
</dbReference>
<evidence type="ECO:0000313" key="12">
    <source>
        <dbReference type="Proteomes" id="UP000186132"/>
    </source>
</evidence>
<evidence type="ECO:0000256" key="1">
    <source>
        <dbReference type="ARBA" id="ARBA00001974"/>
    </source>
</evidence>
<evidence type="ECO:0000259" key="10">
    <source>
        <dbReference type="PROSITE" id="PS51384"/>
    </source>
</evidence>
<keyword evidence="6" id="KW-0560">Oxidoreductase</keyword>
<dbReference type="Pfam" id="PF00970">
    <property type="entry name" value="FAD_binding_6"/>
    <property type="match status" value="1"/>
</dbReference>
<evidence type="ECO:0000256" key="2">
    <source>
        <dbReference type="ARBA" id="ARBA00022630"/>
    </source>
</evidence>
<comment type="cofactor">
    <cofactor evidence="1">
        <name>FAD</name>
        <dbReference type="ChEBI" id="CHEBI:57692"/>
    </cofactor>
</comment>
<feature type="domain" description="FAD-binding FR-type" evidence="10">
    <location>
        <begin position="57"/>
        <end position="160"/>
    </location>
</feature>
<dbReference type="PANTHER" id="PTHR47354">
    <property type="entry name" value="NADH OXIDOREDUCTASE HCR"/>
    <property type="match status" value="1"/>
</dbReference>
<protein>
    <submittedName>
        <fullName evidence="11">Ferredoxin-NADP reductase</fullName>
    </submittedName>
</protein>
<organism evidence="11 12">
    <name type="scientific">Jatrophihabitans endophyticus</name>
    <dbReference type="NCBI Taxonomy" id="1206085"/>
    <lineage>
        <taxon>Bacteria</taxon>
        <taxon>Bacillati</taxon>
        <taxon>Actinomycetota</taxon>
        <taxon>Actinomycetes</taxon>
        <taxon>Jatrophihabitantales</taxon>
        <taxon>Jatrophihabitantaceae</taxon>
        <taxon>Jatrophihabitans</taxon>
    </lineage>
</organism>
<dbReference type="AlphaFoldDB" id="A0A1M5KGY3"/>
<dbReference type="CDD" id="cd06216">
    <property type="entry name" value="FNR_iron_sulfur_binding_2"/>
    <property type="match status" value="1"/>
</dbReference>
<keyword evidence="4" id="KW-0479">Metal-binding</keyword>
<dbReference type="GO" id="GO:0046872">
    <property type="term" value="F:metal ion binding"/>
    <property type="evidence" value="ECO:0007669"/>
    <property type="project" value="UniProtKB-KW"/>
</dbReference>
<dbReference type="PRINTS" id="PR00409">
    <property type="entry name" value="PHDIOXRDTASE"/>
</dbReference>
<dbReference type="Gene3D" id="3.10.20.30">
    <property type="match status" value="1"/>
</dbReference>
<dbReference type="CDD" id="cd00207">
    <property type="entry name" value="fer2"/>
    <property type="match status" value="1"/>
</dbReference>
<feature type="compositionally biased region" description="Basic and acidic residues" evidence="9">
    <location>
        <begin position="1"/>
        <end position="12"/>
    </location>
</feature>
<keyword evidence="8" id="KW-0411">Iron-sulfur</keyword>
<evidence type="ECO:0000256" key="6">
    <source>
        <dbReference type="ARBA" id="ARBA00023002"/>
    </source>
</evidence>
<dbReference type="InterPro" id="IPR039261">
    <property type="entry name" value="FNR_nucleotide-bd"/>
</dbReference>
<dbReference type="GO" id="GO:0051537">
    <property type="term" value="F:2 iron, 2 sulfur cluster binding"/>
    <property type="evidence" value="ECO:0007669"/>
    <property type="project" value="UniProtKB-KW"/>
</dbReference>
<keyword evidence="12" id="KW-1185">Reference proteome</keyword>
<proteinExistence type="predicted"/>
<dbReference type="SUPFAM" id="SSF63380">
    <property type="entry name" value="Riboflavin synthase domain-like"/>
    <property type="match status" value="1"/>
</dbReference>
<dbReference type="SUPFAM" id="SSF52343">
    <property type="entry name" value="Ferredoxin reductase-like, C-terminal NADP-linked domain"/>
    <property type="match status" value="1"/>
</dbReference>
<evidence type="ECO:0000256" key="9">
    <source>
        <dbReference type="SAM" id="MobiDB-lite"/>
    </source>
</evidence>
<dbReference type="InterPro" id="IPR012675">
    <property type="entry name" value="Beta-grasp_dom_sf"/>
</dbReference>
<dbReference type="InterPro" id="IPR001041">
    <property type="entry name" value="2Fe-2S_ferredoxin-type"/>
</dbReference>